<sequence>INHFTARSIPVLCIHDSFLIDYHYGRDLKTAMQEASKTVVGEKLDLSGNYLGLDELPEERKADGKEIRRLERTEGYLERRRWFEEQQRTKEV</sequence>
<organism evidence="1 2">
    <name type="scientific">Parasedimentitalea denitrificans</name>
    <dbReference type="NCBI Taxonomy" id="2211118"/>
    <lineage>
        <taxon>Bacteria</taxon>
        <taxon>Pseudomonadati</taxon>
        <taxon>Pseudomonadota</taxon>
        <taxon>Alphaproteobacteria</taxon>
        <taxon>Rhodobacterales</taxon>
        <taxon>Paracoccaceae</taxon>
        <taxon>Parasedimentitalea</taxon>
    </lineage>
</organism>
<dbReference type="RefSeq" id="WP_167686119.1">
    <property type="nucleotide sequence ID" value="NZ_QHLQ01000085.1"/>
</dbReference>
<proteinExistence type="predicted"/>
<accession>A0ABX0WDJ5</accession>
<dbReference type="EMBL" id="QHLQ01000085">
    <property type="protein sequence ID" value="NIZ63546.1"/>
    <property type="molecule type" value="Genomic_DNA"/>
</dbReference>
<evidence type="ECO:0000313" key="2">
    <source>
        <dbReference type="Proteomes" id="UP001429564"/>
    </source>
</evidence>
<reference evidence="1 2" key="1">
    <citation type="submission" date="2018-05" db="EMBL/GenBank/DDBJ databases">
        <authorList>
            <person name="Zhang Y.-J."/>
        </authorList>
    </citation>
    <scope>NUCLEOTIDE SEQUENCE [LARGE SCALE GENOMIC DNA]</scope>
    <source>
        <strain evidence="1 2">CY04</strain>
    </source>
</reference>
<evidence type="ECO:0000313" key="1">
    <source>
        <dbReference type="EMBL" id="NIZ63546.1"/>
    </source>
</evidence>
<keyword evidence="2" id="KW-1185">Reference proteome</keyword>
<evidence type="ECO:0008006" key="3">
    <source>
        <dbReference type="Google" id="ProtNLM"/>
    </source>
</evidence>
<gene>
    <name evidence="1" type="ORF">DL239_21575</name>
</gene>
<feature type="non-terminal residue" evidence="1">
    <location>
        <position position="1"/>
    </location>
</feature>
<comment type="caution">
    <text evidence="1">The sequence shown here is derived from an EMBL/GenBank/DDBJ whole genome shotgun (WGS) entry which is preliminary data.</text>
</comment>
<dbReference type="Proteomes" id="UP001429564">
    <property type="component" value="Unassembled WGS sequence"/>
</dbReference>
<name>A0ABX0WDJ5_9RHOB</name>
<protein>
    <recommendedName>
        <fullName evidence="3">DNA-directed RNA polymerase</fullName>
    </recommendedName>
</protein>